<dbReference type="InterPro" id="IPR023674">
    <property type="entry name" value="Ribosomal_uL1-like"/>
</dbReference>
<feature type="region of interest" description="Disordered" evidence="1">
    <location>
        <begin position="267"/>
        <end position="288"/>
    </location>
</feature>
<dbReference type="PANTHER" id="PTHR23105">
    <property type="entry name" value="RIBOSOMAL PROTEIN L7AE FAMILY MEMBER"/>
    <property type="match status" value="1"/>
</dbReference>
<sequence length="407" mass="45983">MAFNAKSQTRVSRETIERAVNSLLKWNSAKSNSEKSKLLEEDDYVYLILTLKKIPARPRTNPFKISLPHPLHTPSASLAGLCLIIDDRTKSKITSEIAKKKIKSEDIPVSKVLKLSKLKSDYKPFEAKRKLCDSYDLFLVDKGIVPLLPKMLGKKFFNKKKIPIPVDLTHNNWKEQIDRACASALLFLNTGTCCSVKVGRVSMSKEEIVENAVAAINGAAEVVPKKWAGLRSVHLKLYESIALPLYHVLPDMKLKIEGVKENANKEIEGERNAGETKENKKKVSKKGRIHEVHYMDDIDVDELESDSELEDDDVNEVIEAETKKRKKSGVAKGSIKDEGNGKRKTEESDEKSEKKEQVPKKVRSDDKEIEVESKKKKGSGLVKIDENKKLEKSIENKMDSEVEEKKF</sequence>
<name>A0AAN8UQC2_9MAGN</name>
<dbReference type="Gene3D" id="3.30.190.20">
    <property type="match status" value="1"/>
</dbReference>
<dbReference type="SUPFAM" id="SSF56808">
    <property type="entry name" value="Ribosomal protein L1"/>
    <property type="match status" value="1"/>
</dbReference>
<dbReference type="InterPro" id="IPR050257">
    <property type="entry name" value="eL8/uL1-like"/>
</dbReference>
<feature type="compositionally biased region" description="Basic and acidic residues" evidence="1">
    <location>
        <begin position="383"/>
        <end position="407"/>
    </location>
</feature>
<dbReference type="CDD" id="cd00403">
    <property type="entry name" value="Ribosomal_L1"/>
    <property type="match status" value="1"/>
</dbReference>
<dbReference type="InterPro" id="IPR016095">
    <property type="entry name" value="Ribosomal_uL1_3-a/b-sand"/>
</dbReference>
<feature type="region of interest" description="Disordered" evidence="1">
    <location>
        <begin position="323"/>
        <end position="407"/>
    </location>
</feature>
<feature type="compositionally biased region" description="Basic residues" evidence="1">
    <location>
        <begin position="279"/>
        <end position="288"/>
    </location>
</feature>
<keyword evidence="3" id="KW-1185">Reference proteome</keyword>
<dbReference type="AlphaFoldDB" id="A0AAN8UQC2"/>
<evidence type="ECO:0000313" key="3">
    <source>
        <dbReference type="Proteomes" id="UP001370490"/>
    </source>
</evidence>
<dbReference type="GO" id="GO:0003723">
    <property type="term" value="F:RNA binding"/>
    <property type="evidence" value="ECO:0007669"/>
    <property type="project" value="InterPro"/>
</dbReference>
<organism evidence="2 3">
    <name type="scientific">Dillenia turbinata</name>
    <dbReference type="NCBI Taxonomy" id="194707"/>
    <lineage>
        <taxon>Eukaryota</taxon>
        <taxon>Viridiplantae</taxon>
        <taxon>Streptophyta</taxon>
        <taxon>Embryophyta</taxon>
        <taxon>Tracheophyta</taxon>
        <taxon>Spermatophyta</taxon>
        <taxon>Magnoliopsida</taxon>
        <taxon>eudicotyledons</taxon>
        <taxon>Gunneridae</taxon>
        <taxon>Pentapetalae</taxon>
        <taxon>Dilleniales</taxon>
        <taxon>Dilleniaceae</taxon>
        <taxon>Dillenia</taxon>
    </lineage>
</organism>
<keyword evidence="2" id="KW-0689">Ribosomal protein</keyword>
<accession>A0AAN8UQC2</accession>
<dbReference type="Pfam" id="PF00687">
    <property type="entry name" value="Ribosomal_L1"/>
    <property type="match status" value="1"/>
</dbReference>
<proteinExistence type="predicted"/>
<keyword evidence="2" id="KW-0687">Ribonucleoprotein</keyword>
<evidence type="ECO:0000256" key="1">
    <source>
        <dbReference type="SAM" id="MobiDB-lite"/>
    </source>
</evidence>
<dbReference type="Gene3D" id="3.40.50.790">
    <property type="match status" value="1"/>
</dbReference>
<dbReference type="InterPro" id="IPR028364">
    <property type="entry name" value="Ribosomal_uL1/biogenesis"/>
</dbReference>
<dbReference type="FunFam" id="3.40.50.790:FF:000012">
    <property type="entry name" value="Ribosomal protein L1p/L10e family"/>
    <property type="match status" value="1"/>
</dbReference>
<protein>
    <submittedName>
        <fullName evidence="2">Ribosomal protein L1/ribosomal biogenesis protein</fullName>
    </submittedName>
</protein>
<reference evidence="2 3" key="1">
    <citation type="submission" date="2023-12" db="EMBL/GenBank/DDBJ databases">
        <title>A high-quality genome assembly for Dillenia turbinata (Dilleniales).</title>
        <authorList>
            <person name="Chanderbali A."/>
        </authorList>
    </citation>
    <scope>NUCLEOTIDE SEQUENCE [LARGE SCALE GENOMIC DNA]</scope>
    <source>
        <strain evidence="2">LSX21</strain>
        <tissue evidence="2">Leaf</tissue>
    </source>
</reference>
<evidence type="ECO:0000313" key="2">
    <source>
        <dbReference type="EMBL" id="KAK6915996.1"/>
    </source>
</evidence>
<feature type="compositionally biased region" description="Basic and acidic residues" evidence="1">
    <location>
        <begin position="267"/>
        <end position="278"/>
    </location>
</feature>
<gene>
    <name evidence="2" type="ORF">RJ641_018857</name>
</gene>
<dbReference type="Proteomes" id="UP001370490">
    <property type="component" value="Unassembled WGS sequence"/>
</dbReference>
<dbReference type="GO" id="GO:0005840">
    <property type="term" value="C:ribosome"/>
    <property type="evidence" value="ECO:0007669"/>
    <property type="project" value="UniProtKB-KW"/>
</dbReference>
<comment type="caution">
    <text evidence="2">The sequence shown here is derived from an EMBL/GenBank/DDBJ whole genome shotgun (WGS) entry which is preliminary data.</text>
</comment>
<dbReference type="EMBL" id="JBAMMX010000024">
    <property type="protein sequence ID" value="KAK6915996.1"/>
    <property type="molecule type" value="Genomic_DNA"/>
</dbReference>
<feature type="compositionally biased region" description="Basic and acidic residues" evidence="1">
    <location>
        <begin position="334"/>
        <end position="373"/>
    </location>
</feature>